<gene>
    <name evidence="2" type="ORF">B0I18_10257</name>
</gene>
<proteinExistence type="predicted"/>
<dbReference type="AlphaFoldDB" id="A0A2P8D7A4"/>
<evidence type="ECO:0000256" key="1">
    <source>
        <dbReference type="SAM" id="SignalP"/>
    </source>
</evidence>
<sequence length="128" mass="14841">MKKLVLIVLMSAMVSGASAQFRGRGDGGFHRGRTTVVVRGGIYPHYYYPYGGLGWYSSWYNAPYYRNYNRPSKLDMEVADIKHDYSDRIHSVKMDNTLPAADRKAKVKELKQERKDAVYQAKRDYYKS</sequence>
<reference evidence="2 3" key="1">
    <citation type="submission" date="2018-03" db="EMBL/GenBank/DDBJ databases">
        <title>Genomic Encyclopedia of Type Strains, Phase III (KMG-III): the genomes of soil and plant-associated and newly described type strains.</title>
        <authorList>
            <person name="Whitman W."/>
        </authorList>
    </citation>
    <scope>NUCLEOTIDE SEQUENCE [LARGE SCALE GENOMIC DNA]</scope>
    <source>
        <strain evidence="2 3">CGMCC 1.12700</strain>
    </source>
</reference>
<evidence type="ECO:0000313" key="2">
    <source>
        <dbReference type="EMBL" id="PSK93088.1"/>
    </source>
</evidence>
<feature type="chain" id="PRO_5015196019" evidence="1">
    <location>
        <begin position="20"/>
        <end position="128"/>
    </location>
</feature>
<feature type="signal peptide" evidence="1">
    <location>
        <begin position="1"/>
        <end position="19"/>
    </location>
</feature>
<evidence type="ECO:0000313" key="3">
    <source>
        <dbReference type="Proteomes" id="UP000240572"/>
    </source>
</evidence>
<dbReference type="OrthoDB" id="673618at2"/>
<comment type="caution">
    <text evidence="2">The sequence shown here is derived from an EMBL/GenBank/DDBJ whole genome shotgun (WGS) entry which is preliminary data.</text>
</comment>
<keyword evidence="1" id="KW-0732">Signal</keyword>
<dbReference type="EMBL" id="PYGD01000002">
    <property type="protein sequence ID" value="PSK93088.1"/>
    <property type="molecule type" value="Genomic_DNA"/>
</dbReference>
<accession>A0A2P8D7A4</accession>
<dbReference type="RefSeq" id="WP_146146687.1">
    <property type="nucleotide sequence ID" value="NZ_PYGD01000002.1"/>
</dbReference>
<protein>
    <submittedName>
        <fullName evidence="2">Uncharacterized protein</fullName>
    </submittedName>
</protein>
<organism evidence="2 3">
    <name type="scientific">Taibaiella chishuiensis</name>
    <dbReference type="NCBI Taxonomy" id="1434707"/>
    <lineage>
        <taxon>Bacteria</taxon>
        <taxon>Pseudomonadati</taxon>
        <taxon>Bacteroidota</taxon>
        <taxon>Chitinophagia</taxon>
        <taxon>Chitinophagales</taxon>
        <taxon>Chitinophagaceae</taxon>
        <taxon>Taibaiella</taxon>
    </lineage>
</organism>
<dbReference type="Proteomes" id="UP000240572">
    <property type="component" value="Unassembled WGS sequence"/>
</dbReference>
<keyword evidence="3" id="KW-1185">Reference proteome</keyword>
<name>A0A2P8D7A4_9BACT</name>